<organism evidence="1 2">
    <name type="scientific">Scleroderma citrinum Foug A</name>
    <dbReference type="NCBI Taxonomy" id="1036808"/>
    <lineage>
        <taxon>Eukaryota</taxon>
        <taxon>Fungi</taxon>
        <taxon>Dikarya</taxon>
        <taxon>Basidiomycota</taxon>
        <taxon>Agaricomycotina</taxon>
        <taxon>Agaricomycetes</taxon>
        <taxon>Agaricomycetidae</taxon>
        <taxon>Boletales</taxon>
        <taxon>Sclerodermatineae</taxon>
        <taxon>Sclerodermataceae</taxon>
        <taxon>Scleroderma</taxon>
    </lineage>
</organism>
<dbReference type="EMBL" id="KN822073">
    <property type="protein sequence ID" value="KIM59485.1"/>
    <property type="molecule type" value="Genomic_DNA"/>
</dbReference>
<feature type="non-terminal residue" evidence="1">
    <location>
        <position position="1"/>
    </location>
</feature>
<protein>
    <submittedName>
        <fullName evidence="1">Uncharacterized protein</fullName>
    </submittedName>
</protein>
<keyword evidence="2" id="KW-1185">Reference proteome</keyword>
<dbReference type="Proteomes" id="UP000053989">
    <property type="component" value="Unassembled WGS sequence"/>
</dbReference>
<reference evidence="2" key="2">
    <citation type="submission" date="2015-01" db="EMBL/GenBank/DDBJ databases">
        <title>Evolutionary Origins and Diversification of the Mycorrhizal Mutualists.</title>
        <authorList>
            <consortium name="DOE Joint Genome Institute"/>
            <consortium name="Mycorrhizal Genomics Consortium"/>
            <person name="Kohler A."/>
            <person name="Kuo A."/>
            <person name="Nagy L.G."/>
            <person name="Floudas D."/>
            <person name="Copeland A."/>
            <person name="Barry K.W."/>
            <person name="Cichocki N."/>
            <person name="Veneault-Fourrey C."/>
            <person name="LaButti K."/>
            <person name="Lindquist E.A."/>
            <person name="Lipzen A."/>
            <person name="Lundell T."/>
            <person name="Morin E."/>
            <person name="Murat C."/>
            <person name="Riley R."/>
            <person name="Ohm R."/>
            <person name="Sun H."/>
            <person name="Tunlid A."/>
            <person name="Henrissat B."/>
            <person name="Grigoriev I.V."/>
            <person name="Hibbett D.S."/>
            <person name="Martin F."/>
        </authorList>
    </citation>
    <scope>NUCLEOTIDE SEQUENCE [LARGE SCALE GENOMIC DNA]</scope>
    <source>
        <strain evidence="2">Foug A</strain>
    </source>
</reference>
<gene>
    <name evidence="1" type="ORF">SCLCIDRAFT_59740</name>
</gene>
<dbReference type="AlphaFoldDB" id="A0A0C3DFI7"/>
<dbReference type="STRING" id="1036808.A0A0C3DFI7"/>
<sequence>QQNVNKSLTSQLDLLNHADPKCFNFIFIQEPHIDFLNLTRANHHWTVVYPMP</sequence>
<dbReference type="HOGENOM" id="CLU_192419_0_0_1"/>
<dbReference type="InParanoid" id="A0A0C3DFI7"/>
<feature type="non-terminal residue" evidence="1">
    <location>
        <position position="52"/>
    </location>
</feature>
<evidence type="ECO:0000313" key="1">
    <source>
        <dbReference type="EMBL" id="KIM59485.1"/>
    </source>
</evidence>
<reference evidence="1 2" key="1">
    <citation type="submission" date="2014-04" db="EMBL/GenBank/DDBJ databases">
        <authorList>
            <consortium name="DOE Joint Genome Institute"/>
            <person name="Kuo A."/>
            <person name="Kohler A."/>
            <person name="Nagy L.G."/>
            <person name="Floudas D."/>
            <person name="Copeland A."/>
            <person name="Barry K.W."/>
            <person name="Cichocki N."/>
            <person name="Veneault-Fourrey C."/>
            <person name="LaButti K."/>
            <person name="Lindquist E.A."/>
            <person name="Lipzen A."/>
            <person name="Lundell T."/>
            <person name="Morin E."/>
            <person name="Murat C."/>
            <person name="Sun H."/>
            <person name="Tunlid A."/>
            <person name="Henrissat B."/>
            <person name="Grigoriev I.V."/>
            <person name="Hibbett D.S."/>
            <person name="Martin F."/>
            <person name="Nordberg H.P."/>
            <person name="Cantor M.N."/>
            <person name="Hua S.X."/>
        </authorList>
    </citation>
    <scope>NUCLEOTIDE SEQUENCE [LARGE SCALE GENOMIC DNA]</scope>
    <source>
        <strain evidence="1 2">Foug A</strain>
    </source>
</reference>
<evidence type="ECO:0000313" key="2">
    <source>
        <dbReference type="Proteomes" id="UP000053989"/>
    </source>
</evidence>
<dbReference type="OrthoDB" id="2840473at2759"/>
<accession>A0A0C3DFI7</accession>
<name>A0A0C3DFI7_9AGAM</name>
<proteinExistence type="predicted"/>